<dbReference type="SUPFAM" id="SSF50156">
    <property type="entry name" value="PDZ domain-like"/>
    <property type="match status" value="1"/>
</dbReference>
<dbReference type="InterPro" id="IPR055210">
    <property type="entry name" value="CtpA/B_N"/>
</dbReference>
<dbReference type="GO" id="GO:0030288">
    <property type="term" value="C:outer membrane-bounded periplasmic space"/>
    <property type="evidence" value="ECO:0007669"/>
    <property type="project" value="TreeGrafter"/>
</dbReference>
<dbReference type="PROSITE" id="PS50106">
    <property type="entry name" value="PDZ"/>
    <property type="match status" value="1"/>
</dbReference>
<dbReference type="PANTHER" id="PTHR32060">
    <property type="entry name" value="TAIL-SPECIFIC PROTEASE"/>
    <property type="match status" value="1"/>
</dbReference>
<dbReference type="NCBIfam" id="TIGR00225">
    <property type="entry name" value="prc"/>
    <property type="match status" value="1"/>
</dbReference>
<comment type="caution">
    <text evidence="7">The sequence shown here is derived from an EMBL/GenBank/DDBJ whole genome shotgun (WGS) entry which is preliminary data.</text>
</comment>
<protein>
    <submittedName>
        <fullName evidence="7">S41 family peptidase</fullName>
    </submittedName>
</protein>
<dbReference type="SMART" id="SM00228">
    <property type="entry name" value="PDZ"/>
    <property type="match status" value="1"/>
</dbReference>
<dbReference type="Pfam" id="PF03572">
    <property type="entry name" value="Peptidase_S41"/>
    <property type="match status" value="1"/>
</dbReference>
<dbReference type="GO" id="GO:0006508">
    <property type="term" value="P:proteolysis"/>
    <property type="evidence" value="ECO:0007669"/>
    <property type="project" value="UniProtKB-KW"/>
</dbReference>
<dbReference type="InterPro" id="IPR001478">
    <property type="entry name" value="PDZ"/>
</dbReference>
<dbReference type="Pfam" id="PF17820">
    <property type="entry name" value="PDZ_6"/>
    <property type="match status" value="1"/>
</dbReference>
<dbReference type="InterPro" id="IPR005151">
    <property type="entry name" value="Tail-specific_protease"/>
</dbReference>
<dbReference type="PANTHER" id="PTHR32060:SF30">
    <property type="entry name" value="CARBOXY-TERMINAL PROCESSING PROTEASE CTPA"/>
    <property type="match status" value="1"/>
</dbReference>
<dbReference type="GO" id="GO:0008236">
    <property type="term" value="F:serine-type peptidase activity"/>
    <property type="evidence" value="ECO:0007669"/>
    <property type="project" value="UniProtKB-KW"/>
</dbReference>
<organism evidence="7 8">
    <name type="scientific">Candidatus Egerieicola faecale</name>
    <dbReference type="NCBI Taxonomy" id="2840774"/>
    <lineage>
        <taxon>Bacteria</taxon>
        <taxon>Bacillati</taxon>
        <taxon>Bacillota</taxon>
        <taxon>Clostridia</taxon>
        <taxon>Eubacteriales</taxon>
        <taxon>Oscillospiraceae</taxon>
        <taxon>Oscillospiraceae incertae sedis</taxon>
        <taxon>Candidatus Egerieicola</taxon>
    </lineage>
</organism>
<comment type="similarity">
    <text evidence="1 5">Belongs to the peptidase S41A family.</text>
</comment>
<accession>A0A9D1IRR3</accession>
<proteinExistence type="inferred from homology"/>
<feature type="domain" description="PDZ" evidence="6">
    <location>
        <begin position="95"/>
        <end position="164"/>
    </location>
</feature>
<dbReference type="SMART" id="SM00245">
    <property type="entry name" value="TSPc"/>
    <property type="match status" value="1"/>
</dbReference>
<dbReference type="Gene3D" id="2.30.42.10">
    <property type="match status" value="1"/>
</dbReference>
<gene>
    <name evidence="7" type="ORF">IAD19_07355</name>
</gene>
<evidence type="ECO:0000313" key="7">
    <source>
        <dbReference type="EMBL" id="HIU42353.1"/>
    </source>
</evidence>
<sequence length="397" mass="42630">MNRKISLGAALAFVIIAAAVAVCITMLVSRDTFNRKISNVEQQEQMYQKIQKIDQVVSDNSLYDVDSETLLNAIGQGVVSGIGDPYAEYYSSSEYQKLLDEQSGDAVGIGVLLQEDSSGDYAAVVQVYPDSPAESAGLQPGDLILEVDGSSVRGMELEEVSDALIGEKGTAVSLAYRRNGSDSTAEITRRQYSQSSVTYQVVDGDIGYLRISSFEENTPSQLNDALNNLQAQQVRGLVLDVRDNAGGDTGSCTECLDQLLPEGVLGYTRTGSSQRQILATSDDSEIDLPMAVLVNENTSSMAELFAAAIRDYDKGDLVGTTTYGKGVLQTLYPLDDGSAVRITTAYFDPPASENFDGVGLTPDYEVSLGRDQLATMGSMDGDDQLEKAVSVLRSSWL</sequence>
<evidence type="ECO:0000256" key="1">
    <source>
        <dbReference type="ARBA" id="ARBA00009179"/>
    </source>
</evidence>
<evidence type="ECO:0000313" key="8">
    <source>
        <dbReference type="Proteomes" id="UP000824082"/>
    </source>
</evidence>
<dbReference type="GO" id="GO:0007165">
    <property type="term" value="P:signal transduction"/>
    <property type="evidence" value="ECO:0007669"/>
    <property type="project" value="TreeGrafter"/>
</dbReference>
<dbReference type="InterPro" id="IPR004447">
    <property type="entry name" value="Peptidase_S41A"/>
</dbReference>
<name>A0A9D1IRR3_9FIRM</name>
<dbReference type="Pfam" id="PF22694">
    <property type="entry name" value="CtpB_N-like"/>
    <property type="match status" value="1"/>
</dbReference>
<reference evidence="7" key="1">
    <citation type="submission" date="2020-10" db="EMBL/GenBank/DDBJ databases">
        <authorList>
            <person name="Gilroy R."/>
        </authorList>
    </citation>
    <scope>NUCLEOTIDE SEQUENCE</scope>
    <source>
        <strain evidence="7">4509</strain>
    </source>
</reference>
<dbReference type="SUPFAM" id="SSF52096">
    <property type="entry name" value="ClpP/crotonase"/>
    <property type="match status" value="1"/>
</dbReference>
<evidence type="ECO:0000256" key="5">
    <source>
        <dbReference type="RuleBase" id="RU004404"/>
    </source>
</evidence>
<keyword evidence="2 5" id="KW-0645">Protease</keyword>
<reference evidence="7" key="2">
    <citation type="journal article" date="2021" name="PeerJ">
        <title>Extensive microbial diversity within the chicken gut microbiome revealed by metagenomics and culture.</title>
        <authorList>
            <person name="Gilroy R."/>
            <person name="Ravi A."/>
            <person name="Getino M."/>
            <person name="Pursley I."/>
            <person name="Horton D.L."/>
            <person name="Alikhan N.F."/>
            <person name="Baker D."/>
            <person name="Gharbi K."/>
            <person name="Hall N."/>
            <person name="Watson M."/>
            <person name="Adriaenssens E.M."/>
            <person name="Foster-Nyarko E."/>
            <person name="Jarju S."/>
            <person name="Secka A."/>
            <person name="Antonio M."/>
            <person name="Oren A."/>
            <person name="Chaudhuri R.R."/>
            <person name="La Ragione R."/>
            <person name="Hildebrand F."/>
            <person name="Pallen M.J."/>
        </authorList>
    </citation>
    <scope>NUCLEOTIDE SEQUENCE</scope>
    <source>
        <strain evidence="7">4509</strain>
    </source>
</reference>
<keyword evidence="4 5" id="KW-0720">Serine protease</keyword>
<dbReference type="GO" id="GO:0004175">
    <property type="term" value="F:endopeptidase activity"/>
    <property type="evidence" value="ECO:0007669"/>
    <property type="project" value="TreeGrafter"/>
</dbReference>
<dbReference type="AlphaFoldDB" id="A0A9D1IRR3"/>
<dbReference type="EMBL" id="DVMX01000139">
    <property type="protein sequence ID" value="HIU42353.1"/>
    <property type="molecule type" value="Genomic_DNA"/>
</dbReference>
<dbReference type="CDD" id="cd07560">
    <property type="entry name" value="Peptidase_S41_CPP"/>
    <property type="match status" value="1"/>
</dbReference>
<dbReference type="Gene3D" id="3.30.750.44">
    <property type="match status" value="1"/>
</dbReference>
<dbReference type="InterPro" id="IPR029045">
    <property type="entry name" value="ClpP/crotonase-like_dom_sf"/>
</dbReference>
<evidence type="ECO:0000259" key="6">
    <source>
        <dbReference type="PROSITE" id="PS50106"/>
    </source>
</evidence>
<evidence type="ECO:0000256" key="3">
    <source>
        <dbReference type="ARBA" id="ARBA00022801"/>
    </source>
</evidence>
<evidence type="ECO:0000256" key="2">
    <source>
        <dbReference type="ARBA" id="ARBA00022670"/>
    </source>
</evidence>
<dbReference type="Proteomes" id="UP000824082">
    <property type="component" value="Unassembled WGS sequence"/>
</dbReference>
<evidence type="ECO:0000256" key="4">
    <source>
        <dbReference type="ARBA" id="ARBA00022825"/>
    </source>
</evidence>
<dbReference type="InterPro" id="IPR041489">
    <property type="entry name" value="PDZ_6"/>
</dbReference>
<keyword evidence="3 5" id="KW-0378">Hydrolase</keyword>
<dbReference type="Gene3D" id="3.90.226.10">
    <property type="entry name" value="2-enoyl-CoA Hydratase, Chain A, domain 1"/>
    <property type="match status" value="1"/>
</dbReference>
<dbReference type="CDD" id="cd06782">
    <property type="entry name" value="cpPDZ_CPP-like"/>
    <property type="match status" value="1"/>
</dbReference>
<dbReference type="InterPro" id="IPR036034">
    <property type="entry name" value="PDZ_sf"/>
</dbReference>